<feature type="region of interest" description="Disordered" evidence="10">
    <location>
        <begin position="78"/>
        <end position="110"/>
    </location>
</feature>
<dbReference type="SMART" id="SM00382">
    <property type="entry name" value="AAA"/>
    <property type="match status" value="1"/>
</dbReference>
<dbReference type="InterPro" id="IPR004815">
    <property type="entry name" value="Lon_bac/euk-typ"/>
</dbReference>
<dbReference type="Gene3D" id="1.10.8.60">
    <property type="match status" value="1"/>
</dbReference>
<dbReference type="PANTHER" id="PTHR10046">
    <property type="entry name" value="ATP DEPENDENT LON PROTEASE FAMILY MEMBER"/>
    <property type="match status" value="1"/>
</dbReference>
<protein>
    <recommendedName>
        <fullName evidence="9">Lon protease homolog</fullName>
        <ecNumber evidence="9">3.4.21.-</ecNumber>
    </recommendedName>
</protein>
<evidence type="ECO:0000256" key="6">
    <source>
        <dbReference type="ARBA" id="ARBA00023140"/>
    </source>
</evidence>
<dbReference type="OrthoDB" id="2411602at2759"/>
<dbReference type="SUPFAM" id="SSF52540">
    <property type="entry name" value="P-loop containing nucleoside triphosphate hydrolases"/>
    <property type="match status" value="1"/>
</dbReference>
<dbReference type="Gene3D" id="1.20.5.5270">
    <property type="match status" value="1"/>
</dbReference>
<evidence type="ECO:0000256" key="10">
    <source>
        <dbReference type="SAM" id="MobiDB-lite"/>
    </source>
</evidence>
<feature type="compositionally biased region" description="Basic and acidic residues" evidence="10">
    <location>
        <begin position="86"/>
        <end position="110"/>
    </location>
</feature>
<gene>
    <name evidence="13" type="ORF">RHTO0S_19e00452g</name>
</gene>
<evidence type="ECO:0000256" key="7">
    <source>
        <dbReference type="PROSITE-ProRule" id="PRU01122"/>
    </source>
</evidence>
<keyword evidence="6" id="KW-0576">Peroxisome</keyword>
<evidence type="ECO:0000256" key="5">
    <source>
        <dbReference type="ARBA" id="ARBA00022840"/>
    </source>
</evidence>
<keyword evidence="4 7" id="KW-0720">Serine protease</keyword>
<accession>A0A061BF85</accession>
<keyword evidence="1 7" id="KW-0645">Protease</keyword>
<name>A0A061BF85_RHOTO</name>
<dbReference type="SUPFAM" id="SSF88697">
    <property type="entry name" value="PUA domain-like"/>
    <property type="match status" value="1"/>
</dbReference>
<keyword evidence="3 7" id="KW-0378">Hydrolase</keyword>
<dbReference type="PROSITE" id="PS51786">
    <property type="entry name" value="LON_PROTEOLYTIC"/>
    <property type="match status" value="1"/>
</dbReference>
<proteinExistence type="inferred from homology"/>
<dbReference type="InterPro" id="IPR027417">
    <property type="entry name" value="P-loop_NTPase"/>
</dbReference>
<evidence type="ECO:0000259" key="11">
    <source>
        <dbReference type="PROSITE" id="PS51786"/>
    </source>
</evidence>
<dbReference type="PROSITE" id="PS01046">
    <property type="entry name" value="LON_SER"/>
    <property type="match status" value="1"/>
</dbReference>
<dbReference type="SUPFAM" id="SSF54211">
    <property type="entry name" value="Ribosomal protein S5 domain 2-like"/>
    <property type="match status" value="1"/>
</dbReference>
<dbReference type="FunFam" id="1.20.5.5270:FF:000002">
    <property type="entry name" value="Lon protease homolog"/>
    <property type="match status" value="1"/>
</dbReference>
<feature type="domain" description="Lon N-terminal" evidence="12">
    <location>
        <begin position="9"/>
        <end position="294"/>
    </location>
</feature>
<dbReference type="InterPro" id="IPR003593">
    <property type="entry name" value="AAA+_ATPase"/>
</dbReference>
<dbReference type="SMART" id="SM00464">
    <property type="entry name" value="LON"/>
    <property type="match status" value="1"/>
</dbReference>
<evidence type="ECO:0000256" key="3">
    <source>
        <dbReference type="ARBA" id="ARBA00022801"/>
    </source>
</evidence>
<dbReference type="Pfam" id="PF02190">
    <property type="entry name" value="LON_substr_bdg"/>
    <property type="match status" value="1"/>
</dbReference>
<dbReference type="Gene3D" id="3.40.50.300">
    <property type="entry name" value="P-loop containing nucleotide triphosphate hydrolases"/>
    <property type="match status" value="1"/>
</dbReference>
<dbReference type="InterPro" id="IPR046336">
    <property type="entry name" value="Lon_prtase_N_sf"/>
</dbReference>
<dbReference type="Gene3D" id="3.30.230.10">
    <property type="match status" value="1"/>
</dbReference>
<dbReference type="Pfam" id="PF00004">
    <property type="entry name" value="AAA"/>
    <property type="match status" value="1"/>
</dbReference>
<dbReference type="InterPro" id="IPR014721">
    <property type="entry name" value="Ribsml_uS5_D2-typ_fold_subgr"/>
</dbReference>
<comment type="similarity">
    <text evidence="7 8">Belongs to the peptidase S16 family.</text>
</comment>
<dbReference type="NCBIfam" id="TIGR00763">
    <property type="entry name" value="lon"/>
    <property type="match status" value="1"/>
</dbReference>
<dbReference type="InterPro" id="IPR027065">
    <property type="entry name" value="Lon_Prtase"/>
</dbReference>
<dbReference type="InterPro" id="IPR003111">
    <property type="entry name" value="Lon_prtase_N"/>
</dbReference>
<organism evidence="13">
    <name type="scientific">Rhodotorula toruloides</name>
    <name type="common">Yeast</name>
    <name type="synonym">Rhodosporidium toruloides</name>
    <dbReference type="NCBI Taxonomy" id="5286"/>
    <lineage>
        <taxon>Eukaryota</taxon>
        <taxon>Fungi</taxon>
        <taxon>Dikarya</taxon>
        <taxon>Basidiomycota</taxon>
        <taxon>Pucciniomycotina</taxon>
        <taxon>Microbotryomycetes</taxon>
        <taxon>Sporidiobolales</taxon>
        <taxon>Sporidiobolaceae</taxon>
        <taxon>Rhodotorula</taxon>
    </lineage>
</organism>
<dbReference type="GO" id="GO:0016887">
    <property type="term" value="F:ATP hydrolysis activity"/>
    <property type="evidence" value="ECO:0007669"/>
    <property type="project" value="InterPro"/>
</dbReference>
<dbReference type="Pfam" id="PF05362">
    <property type="entry name" value="Lon_C"/>
    <property type="match status" value="1"/>
</dbReference>
<evidence type="ECO:0000259" key="12">
    <source>
        <dbReference type="PROSITE" id="PS51787"/>
    </source>
</evidence>
<dbReference type="InterPro" id="IPR054594">
    <property type="entry name" value="Lon_lid"/>
</dbReference>
<dbReference type="Gene3D" id="1.20.58.1480">
    <property type="match status" value="1"/>
</dbReference>
<dbReference type="InterPro" id="IPR003959">
    <property type="entry name" value="ATPase_AAA_core"/>
</dbReference>
<feature type="domain" description="Lon proteolytic" evidence="11">
    <location>
        <begin position="798"/>
        <end position="985"/>
    </location>
</feature>
<dbReference type="EC" id="3.4.21.-" evidence="9"/>
<reference evidence="13" key="1">
    <citation type="journal article" date="2014" name="Genome Announc.">
        <title>Draft genome sequence of Rhodosporidium toruloides CECT1137, an oleaginous yeast of biotechnological interest.</title>
        <authorList>
            <person name="Morin N."/>
            <person name="Calcas X."/>
            <person name="Devillers H."/>
            <person name="Durrens P."/>
            <person name="Sherman D.J."/>
            <person name="Nicaud J.-M."/>
            <person name="Neuveglise C."/>
        </authorList>
    </citation>
    <scope>NUCLEOTIDE SEQUENCE</scope>
    <source>
        <strain evidence="13">CECT1137</strain>
    </source>
</reference>
<dbReference type="GO" id="GO:0030163">
    <property type="term" value="P:protein catabolic process"/>
    <property type="evidence" value="ECO:0007669"/>
    <property type="project" value="InterPro"/>
</dbReference>
<keyword evidence="2 8" id="KW-0547">Nucleotide-binding</keyword>
<feature type="region of interest" description="Disordered" evidence="10">
    <location>
        <begin position="336"/>
        <end position="381"/>
    </location>
</feature>
<dbReference type="InterPro" id="IPR008268">
    <property type="entry name" value="Peptidase_S16_AS"/>
</dbReference>
<dbReference type="GO" id="GO:0004252">
    <property type="term" value="F:serine-type endopeptidase activity"/>
    <property type="evidence" value="ECO:0007669"/>
    <property type="project" value="UniProtKB-UniRule"/>
</dbReference>
<dbReference type="GO" id="GO:0006508">
    <property type="term" value="P:proteolysis"/>
    <property type="evidence" value="ECO:0007669"/>
    <property type="project" value="UniProtKB-KW"/>
</dbReference>
<dbReference type="InterPro" id="IPR015947">
    <property type="entry name" value="PUA-like_sf"/>
</dbReference>
<dbReference type="InterPro" id="IPR008269">
    <property type="entry name" value="Lon_proteolytic"/>
</dbReference>
<dbReference type="Pfam" id="PF22667">
    <property type="entry name" value="Lon_lid"/>
    <property type="match status" value="1"/>
</dbReference>
<evidence type="ECO:0000256" key="9">
    <source>
        <dbReference type="RuleBase" id="RU000592"/>
    </source>
</evidence>
<dbReference type="PRINTS" id="PR00830">
    <property type="entry name" value="ENDOLAPTASE"/>
</dbReference>
<evidence type="ECO:0000256" key="1">
    <source>
        <dbReference type="ARBA" id="ARBA00022670"/>
    </source>
</evidence>
<evidence type="ECO:0000313" key="13">
    <source>
        <dbReference type="EMBL" id="CDR48600.1"/>
    </source>
</evidence>
<dbReference type="GO" id="GO:0004176">
    <property type="term" value="F:ATP-dependent peptidase activity"/>
    <property type="evidence" value="ECO:0007669"/>
    <property type="project" value="UniProtKB-UniRule"/>
</dbReference>
<keyword evidence="5 8" id="KW-0067">ATP-binding</keyword>
<dbReference type="CDD" id="cd19500">
    <property type="entry name" value="RecA-like_Lon"/>
    <property type="match status" value="1"/>
</dbReference>
<dbReference type="EMBL" id="LK052954">
    <property type="protein sequence ID" value="CDR48600.1"/>
    <property type="molecule type" value="Genomic_DNA"/>
</dbReference>
<evidence type="ECO:0000256" key="8">
    <source>
        <dbReference type="RuleBase" id="RU000591"/>
    </source>
</evidence>
<dbReference type="AlphaFoldDB" id="A0A061BF85"/>
<dbReference type="FunFam" id="1.10.8.60:FF:000091">
    <property type="entry name" value="Lon protease homolog 2, peroxisomal"/>
    <property type="match status" value="1"/>
</dbReference>
<feature type="active site" evidence="7">
    <location>
        <position position="890"/>
    </location>
</feature>
<dbReference type="Gene3D" id="2.30.130.40">
    <property type="entry name" value="LON domain-like"/>
    <property type="match status" value="1"/>
</dbReference>
<feature type="active site" evidence="7">
    <location>
        <position position="933"/>
    </location>
</feature>
<dbReference type="InterPro" id="IPR020568">
    <property type="entry name" value="Ribosomal_Su5_D2-typ_SF"/>
</dbReference>
<evidence type="ECO:0000256" key="4">
    <source>
        <dbReference type="ARBA" id="ARBA00022825"/>
    </source>
</evidence>
<dbReference type="PROSITE" id="PS51787">
    <property type="entry name" value="LON_N"/>
    <property type="match status" value="1"/>
</dbReference>
<dbReference type="GO" id="GO:0005524">
    <property type="term" value="F:ATP binding"/>
    <property type="evidence" value="ECO:0007669"/>
    <property type="project" value="UniProtKB-KW"/>
</dbReference>
<evidence type="ECO:0000256" key="2">
    <source>
        <dbReference type="ARBA" id="ARBA00022741"/>
    </source>
</evidence>
<sequence length="1008" mass="107929">MNTPIPASLPLLPLPPESVLFPSLVSSVQLNSRHAVELIRSVVKDASSVSSSGSPASSSLVIGCVPLKANNTVANALSDAVNRTKPKGEEAGGDNAKGRKDGDDAAADRKKGLQVIRVPVEGGKNAGGLGDEKPEPGDLFEFGVAARIVRLERLSASSGGGFLVVVEGLARFSFDPSSLSSSSPFYAAPVTVQPASSLSSSQGALLAALRDTTTSLLDTLQSVSPLPPIFARRLRSLVARLTLSSAPALVDALMGTLPVSATGGVTHSDKLLILSIADASARVEKALEILSRVDEALKLSKRIDDKVDKNVARRQREYVLMQQLLAIRQELDDLAAEDGRTGNASSSPAQPKGVPAAPRRKRLPASSGSGSPITGEDEDEDDIAELEKKIEAKAFSDEARKVAMRELKRLKKSPPQGAEHGVIRTYLETLLSLPWTSADSTPISLSKDFVAQARKKLDEDHYGLDKIKKRLLEWLAVLRLQQQQWDALLASSASAQSATPAAITDAAVTETAVVVRDPATPPPPAVPSPSTTPARPPYKAPILLLHGPPGVGKTSIARSLAEAMGRKFVRISLGGVRDESEIRGHRRTFVASMPGKIVNALRRCGTNNPVILLDEIDKLGHASLHGDPSAAMLEVLDPEQNAHFEDHYLGVPIDLSQVLFIATANSLDTISEPLYDRMEAIELSGYIHDEKLHIARQSLLPKQLRANALTPSLISLSDETILYLITHYTREAGVRSLERQIGSVCRAKAVEYAEARDAVKDEVKEGEVPEGYRVEVTKEDVERMLGPSRFDPDELEKEARIGVVNGLAYQGSGNGGILHIETTSHPGTGAFHLTGSLGDVISESAHVAFAWVKAHAYELGISHARDEDVFKRLDVHLHLPAGAVKKDGPSAGVAMVVALVSLMRGIAPRKGIAMTGEITLRGAVTPVGGIREKVLAAHRAHLTRLILPMHNKRDVESDLPSSVRDEIDFVFVERVEEVVEAAFEGGWRGLTTGGGGARDVWQERESRL</sequence>